<dbReference type="GO" id="GO:0006002">
    <property type="term" value="P:fructose 6-phosphate metabolic process"/>
    <property type="evidence" value="ECO:0007669"/>
    <property type="project" value="TreeGrafter"/>
</dbReference>
<gene>
    <name evidence="10" type="ORF">HJG59_005593</name>
</gene>
<dbReference type="InterPro" id="IPR029055">
    <property type="entry name" value="Ntn_hydrolases_N"/>
</dbReference>
<dbReference type="PANTHER" id="PTHR10937">
    <property type="entry name" value="GLUCOSAMINE--FRUCTOSE-6-PHOSPHATE AMINOTRANSFERASE, ISOMERIZING"/>
    <property type="match status" value="1"/>
</dbReference>
<dbReference type="Gene3D" id="3.40.50.10490">
    <property type="entry name" value="Glucose-6-phosphate isomerase like protein, domain 1"/>
    <property type="match status" value="2"/>
</dbReference>
<keyword evidence="5" id="KW-0808">Transferase</keyword>
<dbReference type="InterPro" id="IPR046348">
    <property type="entry name" value="SIS_dom_sf"/>
</dbReference>
<dbReference type="InterPro" id="IPR035490">
    <property type="entry name" value="GlmS/FrlB_SIS"/>
</dbReference>
<comment type="catalytic activity">
    <reaction evidence="1">
        <text>D-fructose 6-phosphate + L-glutamine = D-glucosamine 6-phosphate + L-glutamate</text>
        <dbReference type="Rhea" id="RHEA:13237"/>
        <dbReference type="ChEBI" id="CHEBI:29985"/>
        <dbReference type="ChEBI" id="CHEBI:58359"/>
        <dbReference type="ChEBI" id="CHEBI:58725"/>
        <dbReference type="ChEBI" id="CHEBI:61527"/>
        <dbReference type="EC" id="2.6.1.16"/>
    </reaction>
</comment>
<dbReference type="PROSITE" id="PS51464">
    <property type="entry name" value="SIS"/>
    <property type="match status" value="2"/>
</dbReference>
<sequence>MCGIFAYMNYRVPRTRKEIFETLIKGLQRLEYRGYDSAGVAIDGNNNEVKERHIQLVKKRGNVKALDEELYKQDSMDLEVEFETHFGIAHTRWATHGVPSAVNSHPQRSDKGNEFVVIHNGIITNYKDLRKFLEGAFALVFKSIHYPGEAVATRRGSPLLIGVRSKYKLSTEQIPILYRTRNIENMKNICKSRLQRLDSSTCLHAVGNKAVEFFFASDASAIIEHTNRVIFLEDDDIAAVADGKLSIHRVKRSASDDPSRAIQTLQMELQQIMKGNFSAFMQKEIFEQPESVFNTMRGRVNFETSTVLLGGLKAHLKEIRRCRRLIVIGCGTSYHAAVATRQVLEELTELPVMVELASDFLDRNTPVFRDDVCFFISQSGETADTLLALRYCKDHRALTVGITNTVGSSISRETDCGVHINAGPEVGVASTKAYTSQFISLVMFGLMMSEDRISLQDRRREIIHGLQSLPELIKEVLSLDQKIHDLALELYTQRSLLVMGRGYNYATCLEGALKIKEITYMHSEGILAGELKHGPLALIDKQMPIIMVIMKDPCFAKCQNALQQITARQGRPIILCSKDDTESSKFAYKMIELPHTVDCLQGILSVIPLQLLSFHLAVLRGYDVDFPRNLAKSVTVE</sequence>
<accession>A0A7J8I684</accession>
<dbReference type="InterPro" id="IPR001347">
    <property type="entry name" value="SIS_dom"/>
</dbReference>
<evidence type="ECO:0000256" key="6">
    <source>
        <dbReference type="ARBA" id="ARBA00022737"/>
    </source>
</evidence>
<feature type="domain" description="SIS" evidence="9">
    <location>
        <begin position="486"/>
        <end position="627"/>
    </location>
</feature>
<dbReference type="Proteomes" id="UP000550707">
    <property type="component" value="Unassembled WGS sequence"/>
</dbReference>
<dbReference type="SUPFAM" id="SSF53697">
    <property type="entry name" value="SIS domain"/>
    <property type="match status" value="1"/>
</dbReference>
<evidence type="ECO:0000256" key="3">
    <source>
        <dbReference type="ARBA" id="ARBA00012916"/>
    </source>
</evidence>
<dbReference type="InterPro" id="IPR047084">
    <property type="entry name" value="GFAT_N"/>
</dbReference>
<dbReference type="NCBIfam" id="NF001484">
    <property type="entry name" value="PRK00331.1"/>
    <property type="match status" value="1"/>
</dbReference>
<dbReference type="NCBIfam" id="TIGR01135">
    <property type="entry name" value="glmS"/>
    <property type="match status" value="1"/>
</dbReference>
<dbReference type="InterPro" id="IPR005855">
    <property type="entry name" value="GFAT"/>
</dbReference>
<comment type="caution">
    <text evidence="10">The sequence shown here is derived from an EMBL/GenBank/DDBJ whole genome shotgun (WGS) entry which is preliminary data.</text>
</comment>
<dbReference type="SUPFAM" id="SSF56235">
    <property type="entry name" value="N-terminal nucleophile aminohydrolases (Ntn hydrolases)"/>
    <property type="match status" value="1"/>
</dbReference>
<evidence type="ECO:0000313" key="10">
    <source>
        <dbReference type="EMBL" id="KAF6480146.1"/>
    </source>
</evidence>
<dbReference type="Pfam" id="PF01380">
    <property type="entry name" value="SIS"/>
    <property type="match status" value="2"/>
</dbReference>
<keyword evidence="7" id="KW-0315">Glutamine amidotransferase</keyword>
<dbReference type="GO" id="GO:0004360">
    <property type="term" value="F:glutamine-fructose-6-phosphate transaminase (isomerizing) activity"/>
    <property type="evidence" value="ECO:0007669"/>
    <property type="project" value="UniProtKB-EC"/>
</dbReference>
<evidence type="ECO:0000256" key="1">
    <source>
        <dbReference type="ARBA" id="ARBA00001031"/>
    </source>
</evidence>
<dbReference type="EC" id="2.6.1.16" evidence="3"/>
<organism evidence="10 11">
    <name type="scientific">Molossus molossus</name>
    <name type="common">Pallas' mastiff bat</name>
    <name type="synonym">Vespertilio molossus</name>
    <dbReference type="NCBI Taxonomy" id="27622"/>
    <lineage>
        <taxon>Eukaryota</taxon>
        <taxon>Metazoa</taxon>
        <taxon>Chordata</taxon>
        <taxon>Craniata</taxon>
        <taxon>Vertebrata</taxon>
        <taxon>Euteleostomi</taxon>
        <taxon>Mammalia</taxon>
        <taxon>Eutheria</taxon>
        <taxon>Laurasiatheria</taxon>
        <taxon>Chiroptera</taxon>
        <taxon>Yangochiroptera</taxon>
        <taxon>Molossidae</taxon>
        <taxon>Molossus</taxon>
    </lineage>
</organism>
<dbReference type="FunFam" id="3.40.50.10490:FF:000126">
    <property type="entry name" value="Glutamine--fructose-6-phosphate aminotransferase [isomerizing] 1"/>
    <property type="match status" value="1"/>
</dbReference>
<evidence type="ECO:0000256" key="7">
    <source>
        <dbReference type="ARBA" id="ARBA00022962"/>
    </source>
</evidence>
<dbReference type="GO" id="GO:0006048">
    <property type="term" value="P:UDP-N-acetylglucosamine biosynthetic process"/>
    <property type="evidence" value="ECO:0007669"/>
    <property type="project" value="UniProtKB-UniPathway"/>
</dbReference>
<dbReference type="EMBL" id="JACASF010000004">
    <property type="protein sequence ID" value="KAF6480146.1"/>
    <property type="molecule type" value="Genomic_DNA"/>
</dbReference>
<dbReference type="FunFam" id="3.40.50.10490:FF:000001">
    <property type="entry name" value="Glutamine--fructose-6-phosphate aminotransferase [isomerizing]"/>
    <property type="match status" value="1"/>
</dbReference>
<comment type="pathway">
    <text evidence="2">Nucleotide-sugar biosynthesis; UDP-N-acetyl-alpha-D-glucosamine biosynthesis; alpha-D-glucosamine 6-phosphate from D-fructose 6-phosphate: step 1/1.</text>
</comment>
<keyword evidence="4" id="KW-0597">Phosphoprotein</keyword>
<evidence type="ECO:0000256" key="5">
    <source>
        <dbReference type="ARBA" id="ARBA00022679"/>
    </source>
</evidence>
<evidence type="ECO:0000256" key="2">
    <source>
        <dbReference type="ARBA" id="ARBA00004775"/>
    </source>
</evidence>
<dbReference type="UniPathway" id="UPA00113">
    <property type="reaction ID" value="UER00528"/>
</dbReference>
<dbReference type="InterPro" id="IPR035466">
    <property type="entry name" value="GlmS/AgaS_SIS"/>
</dbReference>
<reference evidence="10 11" key="1">
    <citation type="journal article" date="2020" name="Nature">
        <title>Six reference-quality genomes reveal evolution of bat adaptations.</title>
        <authorList>
            <person name="Jebb D."/>
            <person name="Huang Z."/>
            <person name="Pippel M."/>
            <person name="Hughes G.M."/>
            <person name="Lavrichenko K."/>
            <person name="Devanna P."/>
            <person name="Winkler S."/>
            <person name="Jermiin L.S."/>
            <person name="Skirmuntt E.C."/>
            <person name="Katzourakis A."/>
            <person name="Burkitt-Gray L."/>
            <person name="Ray D.A."/>
            <person name="Sullivan K.A.M."/>
            <person name="Roscito J.G."/>
            <person name="Kirilenko B.M."/>
            <person name="Davalos L.M."/>
            <person name="Corthals A.P."/>
            <person name="Power M.L."/>
            <person name="Jones G."/>
            <person name="Ransome R.D."/>
            <person name="Dechmann D.K.N."/>
            <person name="Locatelli A.G."/>
            <person name="Puechmaille S.J."/>
            <person name="Fedrigo O."/>
            <person name="Jarvis E.D."/>
            <person name="Hiller M."/>
            <person name="Vernes S.C."/>
            <person name="Myers E.W."/>
            <person name="Teeling E.C."/>
        </authorList>
    </citation>
    <scope>NUCLEOTIDE SEQUENCE [LARGE SCALE GENOMIC DNA]</scope>
    <source>
        <strain evidence="10">MMolMol1</strain>
        <tissue evidence="10">Muscle</tissue>
    </source>
</reference>
<protein>
    <recommendedName>
        <fullName evidence="3">glutamine--fructose-6-phosphate transaminase (isomerizing)</fullName>
        <ecNumber evidence="3">2.6.1.16</ecNumber>
    </recommendedName>
</protein>
<dbReference type="PANTHER" id="PTHR10937:SF10">
    <property type="entry name" value="GLUTAMINE--FRUCTOSE-6-PHOSPHATE AMINOTRANSFERASE [ISOMERIZING] 2"/>
    <property type="match status" value="1"/>
</dbReference>
<feature type="domain" description="SIS" evidence="9">
    <location>
        <begin position="315"/>
        <end position="454"/>
    </location>
</feature>
<evidence type="ECO:0000256" key="4">
    <source>
        <dbReference type="ARBA" id="ARBA00022553"/>
    </source>
</evidence>
<dbReference type="CDD" id="cd00714">
    <property type="entry name" value="GFAT"/>
    <property type="match status" value="1"/>
</dbReference>
<name>A0A7J8I684_MOLMO</name>
<dbReference type="CDD" id="cd05008">
    <property type="entry name" value="SIS_GlmS_GlmD_1"/>
    <property type="match status" value="1"/>
</dbReference>
<feature type="domain" description="Glutamine amidotransferase type-2" evidence="8">
    <location>
        <begin position="2"/>
        <end position="243"/>
    </location>
</feature>
<evidence type="ECO:0000313" key="11">
    <source>
        <dbReference type="Proteomes" id="UP000550707"/>
    </source>
</evidence>
<evidence type="ECO:0000259" key="9">
    <source>
        <dbReference type="PROSITE" id="PS51464"/>
    </source>
</evidence>
<dbReference type="AlphaFoldDB" id="A0A7J8I684"/>
<keyword evidence="11" id="KW-1185">Reference proteome</keyword>
<dbReference type="GO" id="GO:0097367">
    <property type="term" value="F:carbohydrate derivative binding"/>
    <property type="evidence" value="ECO:0007669"/>
    <property type="project" value="InterPro"/>
</dbReference>
<dbReference type="InterPro" id="IPR017932">
    <property type="entry name" value="GATase_2_dom"/>
</dbReference>
<proteinExistence type="predicted"/>
<dbReference type="PROSITE" id="PS51278">
    <property type="entry name" value="GATASE_TYPE_2"/>
    <property type="match status" value="1"/>
</dbReference>
<dbReference type="CDD" id="cd05009">
    <property type="entry name" value="SIS_GlmS_GlmD_2"/>
    <property type="match status" value="1"/>
</dbReference>
<dbReference type="GO" id="GO:0006487">
    <property type="term" value="P:protein N-linked glycosylation"/>
    <property type="evidence" value="ECO:0007669"/>
    <property type="project" value="TreeGrafter"/>
</dbReference>
<keyword evidence="6" id="KW-0677">Repeat</keyword>
<dbReference type="Gene3D" id="3.60.20.10">
    <property type="entry name" value="Glutamine Phosphoribosylpyrophosphate, subunit 1, domain 1"/>
    <property type="match status" value="2"/>
</dbReference>
<evidence type="ECO:0000259" key="8">
    <source>
        <dbReference type="PROSITE" id="PS51278"/>
    </source>
</evidence>
<dbReference type="Pfam" id="PF13522">
    <property type="entry name" value="GATase_6"/>
    <property type="match status" value="1"/>
</dbReference>